<dbReference type="EnsemblMetazoa" id="G29990.5">
    <property type="protein sequence ID" value="G29990.5:cds"/>
    <property type="gene ID" value="G29990"/>
</dbReference>
<dbReference type="AlphaFoldDB" id="A0A8W8LTR8"/>
<protein>
    <recommendedName>
        <fullName evidence="3">ParB/Sulfiredoxin domain-containing protein</fullName>
    </recommendedName>
</protein>
<proteinExistence type="predicted"/>
<evidence type="ECO:0000313" key="1">
    <source>
        <dbReference type="EnsemblMetazoa" id="G29990.6:cds"/>
    </source>
</evidence>
<reference evidence="1" key="1">
    <citation type="submission" date="2022-08" db="UniProtKB">
        <authorList>
            <consortium name="EnsemblMetazoa"/>
        </authorList>
    </citation>
    <scope>IDENTIFICATION</scope>
    <source>
        <strain evidence="1">05x7-T-G4-1.051#20</strain>
    </source>
</reference>
<name>A0A8W8LTR8_MAGGI</name>
<sequence>MGNGESVVYKYPSEIRFTHDSIQSNFRDGHSIPETFRQILMKKIAVESLPLMEVMKHEGEWFVVRGNRRLFLFQELERRGFLKQVSVQTRNFNSDLFYKQYTSPNRGKSVRIRGYGQDSVRTELDKIWAEYQSSYCTIM</sequence>
<dbReference type="Proteomes" id="UP000005408">
    <property type="component" value="Unassembled WGS sequence"/>
</dbReference>
<evidence type="ECO:0008006" key="3">
    <source>
        <dbReference type="Google" id="ProtNLM"/>
    </source>
</evidence>
<organism evidence="1 2">
    <name type="scientific">Magallana gigas</name>
    <name type="common">Pacific oyster</name>
    <name type="synonym">Crassostrea gigas</name>
    <dbReference type="NCBI Taxonomy" id="29159"/>
    <lineage>
        <taxon>Eukaryota</taxon>
        <taxon>Metazoa</taxon>
        <taxon>Spiralia</taxon>
        <taxon>Lophotrochozoa</taxon>
        <taxon>Mollusca</taxon>
        <taxon>Bivalvia</taxon>
        <taxon>Autobranchia</taxon>
        <taxon>Pteriomorphia</taxon>
        <taxon>Ostreida</taxon>
        <taxon>Ostreoidea</taxon>
        <taxon>Ostreidae</taxon>
        <taxon>Magallana</taxon>
    </lineage>
</organism>
<keyword evidence="2" id="KW-1185">Reference proteome</keyword>
<dbReference type="EnsemblMetazoa" id="G29990.7">
    <property type="protein sequence ID" value="G29990.7:cds"/>
    <property type="gene ID" value="G29990"/>
</dbReference>
<accession>A0A8W8LTR8</accession>
<dbReference type="EnsemblMetazoa" id="G29990.6">
    <property type="protein sequence ID" value="G29990.6:cds"/>
    <property type="gene ID" value="G29990"/>
</dbReference>
<evidence type="ECO:0000313" key="2">
    <source>
        <dbReference type="Proteomes" id="UP000005408"/>
    </source>
</evidence>